<gene>
    <name evidence="2" type="ORF">D0Z70_03225</name>
</gene>
<accession>A0A418YXB0</accession>
<keyword evidence="3" id="KW-1185">Reference proteome</keyword>
<sequence>MNRYVREAADRLLALRLALAGRVHQYPEIQALKRFLAAFHVDCLFDVGANRGQYATMARKDAGYRGLILSFEPNPAVFAELQKRAASDRHWYVFNMALSDFDGTADFNIMAADQFSSLKTPSNAQDDIFADRNKVTQTVATPCRRLDTLLPELVAQHGFARPFLKMDTQGHDLSVCQGAGAVLAQMTGVQTELGVRPIYEGGTGYRAMIDWLEARAFIPSAFFANNKGHFPLLVEMDGIFVNRALVQG</sequence>
<dbReference type="Gene3D" id="3.40.50.150">
    <property type="entry name" value="Vaccinia Virus protein VP39"/>
    <property type="match status" value="1"/>
</dbReference>
<dbReference type="InterPro" id="IPR053188">
    <property type="entry name" value="FkbM_Methyltransferase"/>
</dbReference>
<dbReference type="AlphaFoldDB" id="A0A418YXB0"/>
<dbReference type="Pfam" id="PF05050">
    <property type="entry name" value="Methyltransf_21"/>
    <property type="match status" value="1"/>
</dbReference>
<name>A0A418YXB0_9SPHN</name>
<dbReference type="InterPro" id="IPR006342">
    <property type="entry name" value="FkbM_mtfrase"/>
</dbReference>
<dbReference type="PANTHER" id="PTHR36973:SF4">
    <property type="entry name" value="NODULATION PROTEIN"/>
    <property type="match status" value="1"/>
</dbReference>
<dbReference type="PANTHER" id="PTHR36973">
    <property type="entry name" value="SLL1456 PROTEIN-RELATED"/>
    <property type="match status" value="1"/>
</dbReference>
<keyword evidence="2" id="KW-0808">Transferase</keyword>
<dbReference type="EMBL" id="QVRA01000002">
    <property type="protein sequence ID" value="RJG57238.1"/>
    <property type="molecule type" value="Genomic_DNA"/>
</dbReference>
<feature type="domain" description="Methyltransferase FkbM" evidence="1">
    <location>
        <begin position="46"/>
        <end position="217"/>
    </location>
</feature>
<evidence type="ECO:0000313" key="3">
    <source>
        <dbReference type="Proteomes" id="UP000283469"/>
    </source>
</evidence>
<evidence type="ECO:0000259" key="1">
    <source>
        <dbReference type="Pfam" id="PF05050"/>
    </source>
</evidence>
<dbReference type="GO" id="GO:0008171">
    <property type="term" value="F:O-methyltransferase activity"/>
    <property type="evidence" value="ECO:0007669"/>
    <property type="project" value="TreeGrafter"/>
</dbReference>
<reference evidence="2 3" key="1">
    <citation type="submission" date="2018-08" db="EMBL/GenBank/DDBJ databases">
        <title>Sphingobium sp. EO9.</title>
        <authorList>
            <person name="Park Y."/>
            <person name="Kim K.H."/>
            <person name="Jeon C.O."/>
        </authorList>
    </citation>
    <scope>NUCLEOTIDE SEQUENCE [LARGE SCALE GENOMIC DNA]</scope>
    <source>
        <strain evidence="2 3">EO9</strain>
    </source>
</reference>
<dbReference type="OrthoDB" id="292760at2"/>
<keyword evidence="2" id="KW-0489">Methyltransferase</keyword>
<dbReference type="RefSeq" id="WP_119743944.1">
    <property type="nucleotide sequence ID" value="NZ_QVRA01000002.1"/>
</dbReference>
<organism evidence="2 3">
    <name type="scientific">Sphingobium terrigena</name>
    <dbReference type="NCBI Taxonomy" id="2304063"/>
    <lineage>
        <taxon>Bacteria</taxon>
        <taxon>Pseudomonadati</taxon>
        <taxon>Pseudomonadota</taxon>
        <taxon>Alphaproteobacteria</taxon>
        <taxon>Sphingomonadales</taxon>
        <taxon>Sphingomonadaceae</taxon>
        <taxon>Sphingobium</taxon>
    </lineage>
</organism>
<dbReference type="Proteomes" id="UP000283469">
    <property type="component" value="Unassembled WGS sequence"/>
</dbReference>
<comment type="caution">
    <text evidence="2">The sequence shown here is derived from an EMBL/GenBank/DDBJ whole genome shotgun (WGS) entry which is preliminary data.</text>
</comment>
<proteinExistence type="predicted"/>
<evidence type="ECO:0000313" key="2">
    <source>
        <dbReference type="EMBL" id="RJG57238.1"/>
    </source>
</evidence>
<dbReference type="InterPro" id="IPR029063">
    <property type="entry name" value="SAM-dependent_MTases_sf"/>
</dbReference>
<dbReference type="GO" id="GO:0032259">
    <property type="term" value="P:methylation"/>
    <property type="evidence" value="ECO:0007669"/>
    <property type="project" value="UniProtKB-KW"/>
</dbReference>
<protein>
    <submittedName>
        <fullName evidence="2">FkbM family methyltransferase</fullName>
    </submittedName>
</protein>
<dbReference type="SUPFAM" id="SSF53335">
    <property type="entry name" value="S-adenosyl-L-methionine-dependent methyltransferases"/>
    <property type="match status" value="1"/>
</dbReference>
<dbReference type="NCBIfam" id="TIGR01444">
    <property type="entry name" value="fkbM_fam"/>
    <property type="match status" value="1"/>
</dbReference>